<proteinExistence type="predicted"/>
<accession>A0A918JSB8</accession>
<protein>
    <submittedName>
        <fullName evidence="1">Uncharacterized protein</fullName>
    </submittedName>
</protein>
<evidence type="ECO:0000313" key="1">
    <source>
        <dbReference type="EMBL" id="GGX07011.1"/>
    </source>
</evidence>
<dbReference type="Proteomes" id="UP000601108">
    <property type="component" value="Unassembled WGS sequence"/>
</dbReference>
<reference evidence="1 2" key="1">
    <citation type="journal article" date="2014" name="Int. J. Syst. Evol. Microbiol.">
        <title>Complete genome sequence of Corynebacterium casei LMG S-19264T (=DSM 44701T), isolated from a smear-ripened cheese.</title>
        <authorList>
            <consortium name="US DOE Joint Genome Institute (JGI-PGF)"/>
            <person name="Walter F."/>
            <person name="Albersmeier A."/>
            <person name="Kalinowski J."/>
            <person name="Ruckert C."/>
        </authorList>
    </citation>
    <scope>NUCLEOTIDE SEQUENCE [LARGE SCALE GENOMIC DNA]</scope>
    <source>
        <strain evidence="1 2">KCTC 12285</strain>
    </source>
</reference>
<evidence type="ECO:0000313" key="2">
    <source>
        <dbReference type="Proteomes" id="UP000601108"/>
    </source>
</evidence>
<keyword evidence="2" id="KW-1185">Reference proteome</keyword>
<dbReference type="AlphaFoldDB" id="A0A918JSB8"/>
<gene>
    <name evidence="1" type="ORF">GCM10007384_05620</name>
</gene>
<sequence length="69" mass="8153">MLNKNYKKLNPEEKEIAITRLSEYAHVSKEIIHKVLLEMNPVLDIIDGKAAFYKNTLLRLYKKIKNHTK</sequence>
<dbReference type="EMBL" id="BMWS01000003">
    <property type="protein sequence ID" value="GGX07011.1"/>
    <property type="molecule type" value="Genomic_DNA"/>
</dbReference>
<name>A0A918JSB8_9FLAO</name>
<comment type="caution">
    <text evidence="1">The sequence shown here is derived from an EMBL/GenBank/DDBJ whole genome shotgun (WGS) entry which is preliminary data.</text>
</comment>
<organism evidence="1 2">
    <name type="scientific">Aquimarina muelleri</name>
    <dbReference type="NCBI Taxonomy" id="279356"/>
    <lineage>
        <taxon>Bacteria</taxon>
        <taxon>Pseudomonadati</taxon>
        <taxon>Bacteroidota</taxon>
        <taxon>Flavobacteriia</taxon>
        <taxon>Flavobacteriales</taxon>
        <taxon>Flavobacteriaceae</taxon>
        <taxon>Aquimarina</taxon>
    </lineage>
</organism>